<keyword evidence="1" id="KW-1133">Transmembrane helix</keyword>
<keyword evidence="1" id="KW-0812">Transmembrane</keyword>
<proteinExistence type="predicted"/>
<dbReference type="Proteomes" id="UP000276133">
    <property type="component" value="Unassembled WGS sequence"/>
</dbReference>
<comment type="caution">
    <text evidence="2">The sequence shown here is derived from an EMBL/GenBank/DDBJ whole genome shotgun (WGS) entry which is preliminary data.</text>
</comment>
<accession>A0A3M7PLS3</accession>
<evidence type="ECO:0000313" key="2">
    <source>
        <dbReference type="EMBL" id="RNA00053.1"/>
    </source>
</evidence>
<reference evidence="2 3" key="1">
    <citation type="journal article" date="2018" name="Sci. Rep.">
        <title>Genomic signatures of local adaptation to the degree of environmental predictability in rotifers.</title>
        <authorList>
            <person name="Franch-Gras L."/>
            <person name="Hahn C."/>
            <person name="Garcia-Roger E.M."/>
            <person name="Carmona M.J."/>
            <person name="Serra M."/>
            <person name="Gomez A."/>
        </authorList>
    </citation>
    <scope>NUCLEOTIDE SEQUENCE [LARGE SCALE GENOMIC DNA]</scope>
    <source>
        <strain evidence="2">HYR1</strain>
    </source>
</reference>
<feature type="transmembrane region" description="Helical" evidence="1">
    <location>
        <begin position="52"/>
        <end position="72"/>
    </location>
</feature>
<gene>
    <name evidence="2" type="ORF">BpHYR1_032441</name>
</gene>
<keyword evidence="3" id="KW-1185">Reference proteome</keyword>
<organism evidence="2 3">
    <name type="scientific">Brachionus plicatilis</name>
    <name type="common">Marine rotifer</name>
    <name type="synonym">Brachionus muelleri</name>
    <dbReference type="NCBI Taxonomy" id="10195"/>
    <lineage>
        <taxon>Eukaryota</taxon>
        <taxon>Metazoa</taxon>
        <taxon>Spiralia</taxon>
        <taxon>Gnathifera</taxon>
        <taxon>Rotifera</taxon>
        <taxon>Eurotatoria</taxon>
        <taxon>Monogononta</taxon>
        <taxon>Pseudotrocha</taxon>
        <taxon>Ploima</taxon>
        <taxon>Brachionidae</taxon>
        <taxon>Brachionus</taxon>
    </lineage>
</organism>
<evidence type="ECO:0000313" key="3">
    <source>
        <dbReference type="Proteomes" id="UP000276133"/>
    </source>
</evidence>
<protein>
    <submittedName>
        <fullName evidence="2">Uncharacterized protein</fullName>
    </submittedName>
</protein>
<dbReference type="EMBL" id="REGN01009945">
    <property type="protein sequence ID" value="RNA00053.1"/>
    <property type="molecule type" value="Genomic_DNA"/>
</dbReference>
<dbReference type="AlphaFoldDB" id="A0A3M7PLS3"/>
<sequence length="88" mass="10315">MNQSKTIKLVLKNSSRSGLLSNFIKRSAFKRYKDLHSVSFEKRDIENSGLSIFRLLNNLNIMITIILIYYQIKTCWDCLPSIFIIFLP</sequence>
<evidence type="ECO:0000256" key="1">
    <source>
        <dbReference type="SAM" id="Phobius"/>
    </source>
</evidence>
<name>A0A3M7PLS3_BRAPC</name>
<keyword evidence="1" id="KW-0472">Membrane</keyword>